<gene>
    <name evidence="5" type="ORF">PECUL_23A052189</name>
</gene>
<comment type="function">
    <text evidence="1">Suppresses cannabinoid receptor CNR1-mediated tonic inhibition of voltage-gated calcium channels.</text>
</comment>
<evidence type="ECO:0000313" key="5">
    <source>
        <dbReference type="EMBL" id="CAH2253916.1"/>
    </source>
</evidence>
<evidence type="ECO:0000256" key="4">
    <source>
        <dbReference type="ARBA" id="ARBA00026030"/>
    </source>
</evidence>
<dbReference type="GO" id="GO:0031718">
    <property type="term" value="F:type 1 cannabinoid receptor binding"/>
    <property type="evidence" value="ECO:0007669"/>
    <property type="project" value="TreeGrafter"/>
</dbReference>
<dbReference type="PANTHER" id="PTHR31952:SF1">
    <property type="entry name" value="CB1 CANNABINOID RECEPTOR-INTERACTING PROTEIN 1"/>
    <property type="match status" value="1"/>
</dbReference>
<dbReference type="EMBL" id="OW240913">
    <property type="protein sequence ID" value="CAH2253916.1"/>
    <property type="molecule type" value="Genomic_DNA"/>
</dbReference>
<protein>
    <recommendedName>
        <fullName evidence="3">CB1 cannabinoid receptor-interacting protein 1</fullName>
    </recommendedName>
</protein>
<evidence type="ECO:0000256" key="2">
    <source>
        <dbReference type="ARBA" id="ARBA00007288"/>
    </source>
</evidence>
<organism evidence="5 6">
    <name type="scientific">Pelobates cultripes</name>
    <name type="common">Western spadefoot toad</name>
    <dbReference type="NCBI Taxonomy" id="61616"/>
    <lineage>
        <taxon>Eukaryota</taxon>
        <taxon>Metazoa</taxon>
        <taxon>Chordata</taxon>
        <taxon>Craniata</taxon>
        <taxon>Vertebrata</taxon>
        <taxon>Euteleostomi</taxon>
        <taxon>Amphibia</taxon>
        <taxon>Batrachia</taxon>
        <taxon>Anura</taxon>
        <taxon>Pelobatoidea</taxon>
        <taxon>Pelobatidae</taxon>
        <taxon>Pelobates</taxon>
    </lineage>
</organism>
<evidence type="ECO:0000256" key="3">
    <source>
        <dbReference type="ARBA" id="ARBA00015651"/>
    </source>
</evidence>
<dbReference type="PANTHER" id="PTHR31952">
    <property type="entry name" value="CB1 CANNABINOID RECEPTOR-INTERACTING PROTEIN 1"/>
    <property type="match status" value="1"/>
</dbReference>
<keyword evidence="5" id="KW-0675">Receptor</keyword>
<accession>A0AAD1VWH5</accession>
<evidence type="ECO:0000256" key="1">
    <source>
        <dbReference type="ARBA" id="ARBA00003884"/>
    </source>
</evidence>
<reference evidence="5" key="1">
    <citation type="submission" date="2022-03" db="EMBL/GenBank/DDBJ databases">
        <authorList>
            <person name="Alioto T."/>
            <person name="Alioto T."/>
            <person name="Gomez Garrido J."/>
        </authorList>
    </citation>
    <scope>NUCLEOTIDE SEQUENCE</scope>
</reference>
<comment type="subunit">
    <text evidence="4">Interacts with the cannabinoid receptor CNR1 (via C-terminus). Does not interact with cannabinoid receptor CNR2.</text>
</comment>
<keyword evidence="6" id="KW-1185">Reference proteome</keyword>
<dbReference type="GO" id="GO:0005886">
    <property type="term" value="C:plasma membrane"/>
    <property type="evidence" value="ECO:0007669"/>
    <property type="project" value="TreeGrafter"/>
</dbReference>
<name>A0AAD1VWH5_PELCU</name>
<dbReference type="Proteomes" id="UP001295444">
    <property type="component" value="Chromosome 02"/>
</dbReference>
<evidence type="ECO:0000313" key="6">
    <source>
        <dbReference type="Proteomes" id="UP001295444"/>
    </source>
</evidence>
<dbReference type="Pfam" id="PF15043">
    <property type="entry name" value="CNRIP1"/>
    <property type="match status" value="1"/>
</dbReference>
<comment type="similarity">
    <text evidence="2">Belongs to the CNRIP family.</text>
</comment>
<sequence length="323" mass="35784">MRAFLHSTLSQAYVVTPLMSVLCDWHAGDGYKCKSARWLGIGWGGLGLAEKISWVNLRSSCPTDSKLPPYLTVLGCVCREETKFSLPLGRDWSADCHAAVGGGGLYSAQIEVLAADWVCQSGAAVNGSDLLILLEQAAQHTQPAQHSQPASPSHAAIPLRDMGEIPSLVKIAVSLKIQPNDGPVYFKVDGQRFGQNRTIKLLTGAKYKIELVLKPGAVRAKTMNLGGVIIPLEEKSRDPQVVCYTATYDTEGVTHTKSGERQPLQVIIQFDDIGNFETVWQVKFYNYHKRDHCQWGNSFSSIEYECKPNETRSLMWINKEMFH</sequence>
<dbReference type="AlphaFoldDB" id="A0AAD1VWH5"/>
<proteinExistence type="inferred from homology"/>
<dbReference type="InterPro" id="IPR029204">
    <property type="entry name" value="CNRIP1"/>
</dbReference>